<dbReference type="Proteomes" id="UP000053467">
    <property type="component" value="Unassembled WGS sequence"/>
</dbReference>
<feature type="non-terminal residue" evidence="1">
    <location>
        <position position="23"/>
    </location>
</feature>
<evidence type="ECO:0000313" key="1">
    <source>
        <dbReference type="EMBL" id="KUK85821.1"/>
    </source>
</evidence>
<accession>A0A101HYN9</accession>
<sequence length="23" mass="2681">MRKFISSKQIWLVAFLLVFILGA</sequence>
<reference evidence="2" key="1">
    <citation type="journal article" date="2015" name="MBio">
        <title>Genome-Resolved Metagenomic Analysis Reveals Roles for Candidate Phyla and Other Microbial Community Members in Biogeochemical Transformations in Oil Reservoirs.</title>
        <authorList>
            <person name="Hu P."/>
            <person name="Tom L."/>
            <person name="Singh A."/>
            <person name="Thomas B.C."/>
            <person name="Baker B.J."/>
            <person name="Piceno Y.M."/>
            <person name="Andersen G.L."/>
            <person name="Banfield J.F."/>
        </authorList>
    </citation>
    <scope>NUCLEOTIDE SEQUENCE [LARGE SCALE GENOMIC DNA]</scope>
</reference>
<proteinExistence type="predicted"/>
<dbReference type="AlphaFoldDB" id="A0A101HYN9"/>
<comment type="caution">
    <text evidence="1">The sequence shown here is derived from an EMBL/GenBank/DDBJ whole genome shotgun (WGS) entry which is preliminary data.</text>
</comment>
<organism evidence="1 2">
    <name type="scientific">candidate division TA06 bacterium 34_109</name>
    <dbReference type="NCBI Taxonomy" id="1635277"/>
    <lineage>
        <taxon>Bacteria</taxon>
        <taxon>Bacteria division TA06</taxon>
    </lineage>
</organism>
<evidence type="ECO:0000313" key="2">
    <source>
        <dbReference type="Proteomes" id="UP000053467"/>
    </source>
</evidence>
<name>A0A101HYN9_UNCT6</name>
<dbReference type="EMBL" id="LGGX01000040">
    <property type="protein sequence ID" value="KUK85821.1"/>
    <property type="molecule type" value="Genomic_DNA"/>
</dbReference>
<protein>
    <submittedName>
        <fullName evidence="1">Uncharacterized protein</fullName>
    </submittedName>
</protein>
<gene>
    <name evidence="1" type="ORF">XE03_1871</name>
</gene>